<dbReference type="GO" id="GO:0004521">
    <property type="term" value="F:RNA endonuclease activity"/>
    <property type="evidence" value="ECO:0007669"/>
    <property type="project" value="TreeGrafter"/>
</dbReference>
<dbReference type="PROSITE" id="PS01287">
    <property type="entry name" value="RTC"/>
    <property type="match status" value="1"/>
</dbReference>
<gene>
    <name evidence="7" type="ORF">SEMRO_1551_G281780.1</name>
</gene>
<organism evidence="7 8">
    <name type="scientific">Seminavis robusta</name>
    <dbReference type="NCBI Taxonomy" id="568900"/>
    <lineage>
        <taxon>Eukaryota</taxon>
        <taxon>Sar</taxon>
        <taxon>Stramenopiles</taxon>
        <taxon>Ochrophyta</taxon>
        <taxon>Bacillariophyta</taxon>
        <taxon>Bacillariophyceae</taxon>
        <taxon>Bacillariophycidae</taxon>
        <taxon>Naviculales</taxon>
        <taxon>Naviculaceae</taxon>
        <taxon>Seminavis</taxon>
    </lineage>
</organism>
<evidence type="ECO:0000256" key="4">
    <source>
        <dbReference type="ARBA" id="ARBA00023242"/>
    </source>
</evidence>
<dbReference type="InterPro" id="IPR023797">
    <property type="entry name" value="RNA3'_phos_cyclase_dom"/>
</dbReference>
<protein>
    <submittedName>
        <fullName evidence="7">Probable RNA 3'-terminal phosphate cyclase-like protein</fullName>
    </submittedName>
</protein>
<dbReference type="InterPro" id="IPR013791">
    <property type="entry name" value="RNA3'-term_phos_cycl_insert"/>
</dbReference>
<dbReference type="Gene3D" id="3.30.360.20">
    <property type="entry name" value="RNA 3'-terminal phosphate cyclase, insert domain"/>
    <property type="match status" value="1"/>
</dbReference>
<dbReference type="SUPFAM" id="SSF55205">
    <property type="entry name" value="EPT/RTPC-like"/>
    <property type="match status" value="1"/>
</dbReference>
<dbReference type="EMBL" id="CAICTM010001549">
    <property type="protein sequence ID" value="CAB9524550.1"/>
    <property type="molecule type" value="Genomic_DNA"/>
</dbReference>
<dbReference type="InterPro" id="IPR000228">
    <property type="entry name" value="RNA3'_term_phos_cyc"/>
</dbReference>
<sequence>MSSNSPKKMKKQSQTLIFEDGAVQFRQRLAVSLLSTKPILIRNIRANDLESPGLREYEASFLRLLDAMTNGTKIEINSTGTQLRFKPGVLLGGRLEHTCPVGGDGDDDDNDDNTARSIGWFLEGILPLAPFGKESLSLQLTGITDGTSDLDPSPDYLQASAVPLLQHFGLGIVSDFEDPMLAQTGPYIKVPRRGAAPLGGGLVEFFCPRIKELKPIDLMDPGKVKRIRGSSISCKIVSSSMTTRSAYAAKGLLQRLLPDIWIVTDVHTIKKTKCGPSPALSMVLSAQSTNGMVLTAETCFRKQQELPEDVGKRAAAMLLEEVRRGGVVDTTCQSTALLLMCVTPEDVSRIRLGTLTQYTVESLRLFKRAFGVEFKVKPDEETKTVALSCLGTGYRNMARAST</sequence>
<comment type="caution">
    <text evidence="7">The sequence shown here is derived from an EMBL/GenBank/DDBJ whole genome shotgun (WGS) entry which is preliminary data.</text>
</comment>
<accession>A0A9N8EQG4</accession>
<comment type="subcellular location">
    <subcellularLocation>
        <location evidence="1">Nucleus</location>
        <location evidence="1">Nucleolus</location>
    </subcellularLocation>
</comment>
<dbReference type="InterPro" id="IPR036553">
    <property type="entry name" value="RPTC_insert"/>
</dbReference>
<dbReference type="Gene3D" id="3.65.10.20">
    <property type="entry name" value="RNA 3'-terminal phosphate cyclase domain"/>
    <property type="match status" value="1"/>
</dbReference>
<evidence type="ECO:0000256" key="2">
    <source>
        <dbReference type="ARBA" id="ARBA00007089"/>
    </source>
</evidence>
<dbReference type="InterPro" id="IPR016443">
    <property type="entry name" value="RNA3'_term_phos_cyc_type_2"/>
</dbReference>
<comment type="similarity">
    <text evidence="2">Belongs to the RNA 3'-terminal cyclase family. Type 2 subfamily.</text>
</comment>
<dbReference type="Pfam" id="PF01137">
    <property type="entry name" value="RTC"/>
    <property type="match status" value="1"/>
</dbReference>
<reference evidence="7" key="1">
    <citation type="submission" date="2020-06" db="EMBL/GenBank/DDBJ databases">
        <authorList>
            <consortium name="Plant Systems Biology data submission"/>
        </authorList>
    </citation>
    <scope>NUCLEOTIDE SEQUENCE</scope>
    <source>
        <strain evidence="7">D6</strain>
    </source>
</reference>
<feature type="domain" description="RNA 3'-terminal phosphate cyclase insert" evidence="6">
    <location>
        <begin position="220"/>
        <end position="322"/>
    </location>
</feature>
<keyword evidence="8" id="KW-1185">Reference proteome</keyword>
<dbReference type="OrthoDB" id="1911237at2759"/>
<evidence type="ECO:0000256" key="3">
    <source>
        <dbReference type="ARBA" id="ARBA00022517"/>
    </source>
</evidence>
<dbReference type="InterPro" id="IPR020719">
    <property type="entry name" value="RNA3'_term_phos_cycl-like_CS"/>
</dbReference>
<evidence type="ECO:0000313" key="7">
    <source>
        <dbReference type="EMBL" id="CAB9524550.1"/>
    </source>
</evidence>
<dbReference type="Proteomes" id="UP001153069">
    <property type="component" value="Unassembled WGS sequence"/>
</dbReference>
<dbReference type="PANTHER" id="PTHR11096">
    <property type="entry name" value="RNA 3' TERMINAL PHOSPHATE CYCLASE"/>
    <property type="match status" value="1"/>
</dbReference>
<dbReference type="GO" id="GO:0005730">
    <property type="term" value="C:nucleolus"/>
    <property type="evidence" value="ECO:0007669"/>
    <property type="project" value="UniProtKB-SubCell"/>
</dbReference>
<dbReference type="PANTHER" id="PTHR11096:SF1">
    <property type="entry name" value="RNA 3'-TERMINAL PHOSPHATE CYCLASE-LIKE PROTEIN"/>
    <property type="match status" value="1"/>
</dbReference>
<dbReference type="InterPro" id="IPR013792">
    <property type="entry name" value="RNA3'P_cycl/enolpyr_Trfase_a/b"/>
</dbReference>
<proteinExistence type="inferred from homology"/>
<dbReference type="NCBIfam" id="TIGR03400">
    <property type="entry name" value="18S_RNA_Rcl1p"/>
    <property type="match status" value="1"/>
</dbReference>
<keyword evidence="4" id="KW-0539">Nucleus</keyword>
<dbReference type="GO" id="GO:0000479">
    <property type="term" value="P:endonucleolytic cleavage of tricistronic rRNA transcript (SSU-rRNA, 5.8S rRNA, LSU-rRNA)"/>
    <property type="evidence" value="ECO:0007669"/>
    <property type="project" value="TreeGrafter"/>
</dbReference>
<feature type="domain" description="RNA 3'-terminal phosphate cyclase" evidence="5">
    <location>
        <begin position="19"/>
        <end position="376"/>
    </location>
</feature>
<keyword evidence="3" id="KW-0690">Ribosome biogenesis</keyword>
<dbReference type="InterPro" id="IPR037136">
    <property type="entry name" value="RNA3'_phos_cyclase_dom_sf"/>
</dbReference>
<evidence type="ECO:0000313" key="8">
    <source>
        <dbReference type="Proteomes" id="UP001153069"/>
    </source>
</evidence>
<dbReference type="AlphaFoldDB" id="A0A9N8EQG4"/>
<evidence type="ECO:0000259" key="6">
    <source>
        <dbReference type="Pfam" id="PF05189"/>
    </source>
</evidence>
<evidence type="ECO:0000256" key="1">
    <source>
        <dbReference type="ARBA" id="ARBA00004604"/>
    </source>
</evidence>
<name>A0A9N8EQG4_9STRA</name>
<dbReference type="Pfam" id="PF05189">
    <property type="entry name" value="RTC_insert"/>
    <property type="match status" value="1"/>
</dbReference>
<evidence type="ECO:0000259" key="5">
    <source>
        <dbReference type="Pfam" id="PF01137"/>
    </source>
</evidence>